<protein>
    <recommendedName>
        <fullName evidence="7">IF rod domain-containing protein</fullName>
    </recommendedName>
</protein>
<dbReference type="Gene3D" id="1.20.5.500">
    <property type="entry name" value="Single helix bin"/>
    <property type="match status" value="1"/>
</dbReference>
<dbReference type="Gene3D" id="1.20.5.1160">
    <property type="entry name" value="Vasodilator-stimulated phosphoprotein"/>
    <property type="match status" value="1"/>
</dbReference>
<dbReference type="PROSITE" id="PS00226">
    <property type="entry name" value="IF_ROD_1"/>
    <property type="match status" value="1"/>
</dbReference>
<feature type="coiled-coil region" evidence="5">
    <location>
        <begin position="374"/>
        <end position="454"/>
    </location>
</feature>
<keyword evidence="1" id="KW-0416">Keratin</keyword>
<gene>
    <name evidence="8" type="ORF">MRATA1EN1_LOCUS16667</name>
</gene>
<evidence type="ECO:0000256" key="3">
    <source>
        <dbReference type="ARBA" id="ARBA00023054"/>
    </source>
</evidence>
<proteinExistence type="inferred from homology"/>
<dbReference type="InterPro" id="IPR032444">
    <property type="entry name" value="Keratin_2_head"/>
</dbReference>
<organism evidence="8 9">
    <name type="scientific">Rangifer tarandus platyrhynchus</name>
    <name type="common">Svalbard reindeer</name>
    <dbReference type="NCBI Taxonomy" id="3082113"/>
    <lineage>
        <taxon>Eukaryota</taxon>
        <taxon>Metazoa</taxon>
        <taxon>Chordata</taxon>
        <taxon>Craniata</taxon>
        <taxon>Vertebrata</taxon>
        <taxon>Euteleostomi</taxon>
        <taxon>Mammalia</taxon>
        <taxon>Eutheria</taxon>
        <taxon>Laurasiatheria</taxon>
        <taxon>Artiodactyla</taxon>
        <taxon>Ruminantia</taxon>
        <taxon>Pecora</taxon>
        <taxon>Cervidae</taxon>
        <taxon>Odocoileinae</taxon>
        <taxon>Rangifer</taxon>
    </lineage>
</organism>
<evidence type="ECO:0000259" key="7">
    <source>
        <dbReference type="PROSITE" id="PS51842"/>
    </source>
</evidence>
<dbReference type="EMBL" id="OX459963">
    <property type="protein sequence ID" value="CAI9167705.1"/>
    <property type="molecule type" value="Genomic_DNA"/>
</dbReference>
<keyword evidence="2 4" id="KW-0403">Intermediate filament</keyword>
<dbReference type="Gene3D" id="1.20.5.170">
    <property type="match status" value="1"/>
</dbReference>
<dbReference type="Pfam" id="PF16208">
    <property type="entry name" value="Keratin_2_head"/>
    <property type="match status" value="1"/>
</dbReference>
<feature type="domain" description="IF rod" evidence="7">
    <location>
        <begin position="163"/>
        <end position="476"/>
    </location>
</feature>
<dbReference type="SUPFAM" id="SSF64593">
    <property type="entry name" value="Intermediate filament protein, coiled coil region"/>
    <property type="match status" value="3"/>
</dbReference>
<sequence>MSYKSTVKTQSSSRRGFSAGSARVPGVCRSGFSSVSLSRSRGSGGLAGVCGGAGFGSRSLYGLGGSKRISIAGGSCAIGGGYGGRIGVGYGFGGGAGSGFGFGAGAGSGFGLGGGAGLGGGFGGAGFPVCPPGGIQEVTVNQSLLTPLNLQIDPTIQRVRTEEREQIKTLNNKFASFIDKVRFLEQQNKVLDTKWTLLQEQGTRTVRQNLEPLFEQYINNLRRQLDSILGERGRLDSELRGMQDTVEDFKNKYEDEINKRTAAENEFVKLKKDVDIAYMNKVELQAKVDALTDEINFLRTFYEAELAQMQTHISDTSVILSMDNNRNLDLDSIIAEVKAQYEEIAQRSRAEAESWYQSKYEELRVTAGRHGDDLRNTKQEITEINRVIQRLRSEIDHVKKQCTSLQSAIADAEQRGELALKDARGKLTDLEDALQKAKQDMARLLKEYQELMNVKLALDVEIATYRKLLEGEECRLSGEGVGQVNISVVQSTVSGGYGGASGLGGGLGVGGGSGYSYSGGHSLGGGFSAGSGRAIGCGFGSSGGSSSTIKYTTTSSSSSRKSYKH</sequence>
<dbReference type="PRINTS" id="PR01276">
    <property type="entry name" value="TYPE2KERATIN"/>
</dbReference>
<dbReference type="PANTHER" id="PTHR45616:SF39">
    <property type="entry name" value="KERATIN, TYPE II CYTOSKELETAL 6A-RELATED"/>
    <property type="match status" value="1"/>
</dbReference>
<dbReference type="InterPro" id="IPR039008">
    <property type="entry name" value="IF_rod_dom"/>
</dbReference>
<keyword evidence="3 5" id="KW-0175">Coiled coil</keyword>
<accession>A0ABN8Z2Q6</accession>
<dbReference type="SMART" id="SM01391">
    <property type="entry name" value="Filament"/>
    <property type="match status" value="1"/>
</dbReference>
<dbReference type="PANTHER" id="PTHR45616">
    <property type="entry name" value="GATA-TYPE DOMAIN-CONTAINING PROTEIN"/>
    <property type="match status" value="1"/>
</dbReference>
<evidence type="ECO:0000313" key="8">
    <source>
        <dbReference type="EMBL" id="CAI9167705.1"/>
    </source>
</evidence>
<dbReference type="PROSITE" id="PS51842">
    <property type="entry name" value="IF_ROD_2"/>
    <property type="match status" value="1"/>
</dbReference>
<comment type="similarity">
    <text evidence="4">Belongs to the intermediate filament family.</text>
</comment>
<evidence type="ECO:0000256" key="4">
    <source>
        <dbReference type="RuleBase" id="RU000685"/>
    </source>
</evidence>
<evidence type="ECO:0000256" key="6">
    <source>
        <dbReference type="SAM" id="MobiDB-lite"/>
    </source>
</evidence>
<feature type="region of interest" description="Disordered" evidence="6">
    <location>
        <begin position="1"/>
        <end position="21"/>
    </location>
</feature>
<feature type="compositionally biased region" description="Low complexity" evidence="6">
    <location>
        <begin position="11"/>
        <end position="21"/>
    </location>
</feature>
<dbReference type="InterPro" id="IPR018039">
    <property type="entry name" value="IF_conserved"/>
</dbReference>
<keyword evidence="9" id="KW-1185">Reference proteome</keyword>
<evidence type="ECO:0000256" key="5">
    <source>
        <dbReference type="SAM" id="Coils"/>
    </source>
</evidence>
<evidence type="ECO:0000313" key="9">
    <source>
        <dbReference type="Proteomes" id="UP001176941"/>
    </source>
</evidence>
<feature type="region of interest" description="Disordered" evidence="6">
    <location>
        <begin position="541"/>
        <end position="565"/>
    </location>
</feature>
<dbReference type="Pfam" id="PF00038">
    <property type="entry name" value="Filament"/>
    <property type="match status" value="1"/>
</dbReference>
<evidence type="ECO:0000256" key="2">
    <source>
        <dbReference type="ARBA" id="ARBA00022754"/>
    </source>
</evidence>
<dbReference type="Proteomes" id="UP001176941">
    <property type="component" value="Chromosome 27"/>
</dbReference>
<feature type="compositionally biased region" description="Polar residues" evidence="6">
    <location>
        <begin position="1"/>
        <end position="10"/>
    </location>
</feature>
<reference evidence="8" key="1">
    <citation type="submission" date="2023-04" db="EMBL/GenBank/DDBJ databases">
        <authorList>
            <consortium name="ELIXIR-Norway"/>
        </authorList>
    </citation>
    <scope>NUCLEOTIDE SEQUENCE [LARGE SCALE GENOMIC DNA]</scope>
</reference>
<feature type="compositionally biased region" description="Low complexity" evidence="6">
    <location>
        <begin position="544"/>
        <end position="565"/>
    </location>
</feature>
<evidence type="ECO:0000256" key="1">
    <source>
        <dbReference type="ARBA" id="ARBA00022744"/>
    </source>
</evidence>
<name>A0ABN8Z2Q6_RANTA</name>
<feature type="coiled-coil region" evidence="5">
    <location>
        <begin position="218"/>
        <end position="273"/>
    </location>
</feature>
<dbReference type="InterPro" id="IPR003054">
    <property type="entry name" value="Keratin_II"/>
</dbReference>